<sequence>MSKTEPRIHPLASDTSHTQLDSHDIDLQAARSNPLSIGEVGTTLTNAQKDFVLARLHFDALDSFEDLPPQATFVFEKIEEMKTEEAIKILQEAVKEHNDDINISDEDLDLWKKLINYKEPKQSFKDKLRHFFEKSKSKEKTEELSSASDVEVEHQQVSDSQKKPSSEKQTHSNEKEIKQPSEQAGHANVLSEVNEHKLDTHEIVDWNLQVRLEAVIIAYWSPYPQVRAVTDPFDDPTIPVETLRMYIISIVW</sequence>
<dbReference type="RefSeq" id="XP_051610238.1">
    <property type="nucleotide sequence ID" value="XM_051750484.1"/>
</dbReference>
<evidence type="ECO:0000313" key="2">
    <source>
        <dbReference type="EMBL" id="KAI5963416.1"/>
    </source>
</evidence>
<proteinExistence type="predicted"/>
<evidence type="ECO:0000256" key="1">
    <source>
        <dbReference type="SAM" id="MobiDB-lite"/>
    </source>
</evidence>
<dbReference type="GeneID" id="76149353"/>
<protein>
    <submittedName>
        <fullName evidence="2">Uncharacterized protein</fullName>
    </submittedName>
</protein>
<reference evidence="2 3" key="1">
    <citation type="journal article" date="2022" name="DNA Res.">
        <title>Genome analysis of five recently described species of the CUG-Ser clade uncovers Candida theae as a new hybrid lineage with pathogenic potential in the Candida parapsilosis species complex.</title>
        <authorList>
            <person name="Mixao V."/>
            <person name="Del Olmo V."/>
            <person name="Hegedusova E."/>
            <person name="Saus E."/>
            <person name="Pryszcz L."/>
            <person name="Cillingova A."/>
            <person name="Nosek J."/>
            <person name="Gabaldon T."/>
        </authorList>
    </citation>
    <scope>NUCLEOTIDE SEQUENCE [LARGE SCALE GENOMIC DNA]</scope>
    <source>
        <strain evidence="2 3">CBS 12239</strain>
    </source>
</reference>
<accession>A0AAD5BHC3</accession>
<evidence type="ECO:0000313" key="3">
    <source>
        <dbReference type="Proteomes" id="UP001204833"/>
    </source>
</evidence>
<name>A0AAD5BHC3_9ASCO</name>
<comment type="caution">
    <text evidence="2">The sequence shown here is derived from an EMBL/GenBank/DDBJ whole genome shotgun (WGS) entry which is preliminary data.</text>
</comment>
<feature type="region of interest" description="Disordered" evidence="1">
    <location>
        <begin position="1"/>
        <end position="21"/>
    </location>
</feature>
<feature type="compositionally biased region" description="Basic and acidic residues" evidence="1">
    <location>
        <begin position="151"/>
        <end position="179"/>
    </location>
</feature>
<feature type="region of interest" description="Disordered" evidence="1">
    <location>
        <begin position="140"/>
        <end position="185"/>
    </location>
</feature>
<feature type="non-terminal residue" evidence="2">
    <location>
        <position position="252"/>
    </location>
</feature>
<organism evidence="2 3">
    <name type="scientific">Candida theae</name>
    <dbReference type="NCBI Taxonomy" id="1198502"/>
    <lineage>
        <taxon>Eukaryota</taxon>
        <taxon>Fungi</taxon>
        <taxon>Dikarya</taxon>
        <taxon>Ascomycota</taxon>
        <taxon>Saccharomycotina</taxon>
        <taxon>Pichiomycetes</taxon>
        <taxon>Debaryomycetaceae</taxon>
        <taxon>Candida/Lodderomyces clade</taxon>
        <taxon>Candida</taxon>
    </lineage>
</organism>
<dbReference type="Proteomes" id="UP001204833">
    <property type="component" value="Unassembled WGS sequence"/>
</dbReference>
<keyword evidence="3" id="KW-1185">Reference proteome</keyword>
<dbReference type="AlphaFoldDB" id="A0AAD5BHC3"/>
<dbReference type="EMBL" id="JAIHNG010000062">
    <property type="protein sequence ID" value="KAI5963416.1"/>
    <property type="molecule type" value="Genomic_DNA"/>
</dbReference>
<gene>
    <name evidence="2" type="ORF">KGF57_001294</name>
</gene>